<evidence type="ECO:0000313" key="6">
    <source>
        <dbReference type="Proteomes" id="UP000298058"/>
    </source>
</evidence>
<protein>
    <recommendedName>
        <fullName evidence="4">1,4-dihydroxy-6-naphtoate synthase</fullName>
        <ecNumber evidence="4">4.1.99.29</ecNumber>
    </recommendedName>
    <alternativeName>
        <fullName evidence="4">Menaquinone biosynthetic enzyme MqnD</fullName>
    </alternativeName>
</protein>
<sequence>MISIAYSPCPNDTFLFYHLIRANEDKTHPVTEELWDVENLNEFAKLGKYPVTKLSFAAYFSVLEKYILLETGSALGRGCGPLVVRKKGNKTELKQNSDILVPGQLTTANLLLSLYTNGTQKSHPLRYDKIIPSLLNGDADLGVIIHEERFTYEERGLEKVVDLGEWWEEVTKLPIPLGAIAIRRDIPREDSIYFQNQLRKSLDLAYTEPKEMFDYIRENSQNKEDSVIRSHIDLYVNDFTKNLGEEGHKAIHLLYEKAIQAGFLPPNKMNLPLFLGER</sequence>
<evidence type="ECO:0000256" key="4">
    <source>
        <dbReference type="HAMAP-Rule" id="MF_00996"/>
    </source>
</evidence>
<comment type="function">
    <text evidence="4">Catalyzes the conversion of cyclic dehypoxanthine futalosine (cyclic DHFL) into 1,4-dihydroxy-6-naphthoate, a step in the biosynthesis of menaquinone (MK, vitamin K2).</text>
</comment>
<reference evidence="5" key="1">
    <citation type="journal article" date="2019" name="PLoS Negl. Trop. Dis.">
        <title>Revisiting the worldwide diversity of Leptospira species in the environment.</title>
        <authorList>
            <person name="Vincent A.T."/>
            <person name="Schiettekatte O."/>
            <person name="Bourhy P."/>
            <person name="Veyrier F.J."/>
            <person name="Picardeau M."/>
        </authorList>
    </citation>
    <scope>NUCLEOTIDE SEQUENCE [LARGE SCALE GENOMIC DNA]</scope>
    <source>
        <strain evidence="5">201300427</strain>
    </source>
</reference>
<dbReference type="SUPFAM" id="SSF53850">
    <property type="entry name" value="Periplasmic binding protein-like II"/>
    <property type="match status" value="1"/>
</dbReference>
<evidence type="ECO:0000256" key="1">
    <source>
        <dbReference type="ARBA" id="ARBA00004863"/>
    </source>
</evidence>
<dbReference type="GO" id="GO:0009234">
    <property type="term" value="P:menaquinone biosynthetic process"/>
    <property type="evidence" value="ECO:0007669"/>
    <property type="project" value="UniProtKB-UniRule"/>
</dbReference>
<proteinExistence type="inferred from homology"/>
<keyword evidence="6" id="KW-1185">Reference proteome</keyword>
<dbReference type="EC" id="4.1.99.29" evidence="4"/>
<dbReference type="AlphaFoldDB" id="A0A4R9M1L5"/>
<comment type="catalytic activity">
    <reaction evidence="4">
        <text>cyclic dehypoxanthinylfutalosinate = 1,4-dihydroxy-6-naphthoate + dihydroxyacetone</text>
        <dbReference type="Rhea" id="RHEA:33087"/>
        <dbReference type="ChEBI" id="CHEBI:16016"/>
        <dbReference type="ChEBI" id="CHEBI:64254"/>
        <dbReference type="ChEBI" id="CHEBI:64270"/>
        <dbReference type="EC" id="4.1.99.29"/>
    </reaction>
</comment>
<evidence type="ECO:0000256" key="3">
    <source>
        <dbReference type="ARBA" id="ARBA00023239"/>
    </source>
</evidence>
<organism evidence="5 6">
    <name type="scientific">Leptospira idonii</name>
    <dbReference type="NCBI Taxonomy" id="1193500"/>
    <lineage>
        <taxon>Bacteria</taxon>
        <taxon>Pseudomonadati</taxon>
        <taxon>Spirochaetota</taxon>
        <taxon>Spirochaetia</taxon>
        <taxon>Leptospirales</taxon>
        <taxon>Leptospiraceae</taxon>
        <taxon>Leptospira</taxon>
    </lineage>
</organism>
<comment type="pathway">
    <text evidence="1 4">Quinol/quinone metabolism; menaquinone biosynthesis.</text>
</comment>
<gene>
    <name evidence="4" type="primary">mqnD</name>
    <name evidence="5" type="ORF">EHS15_08075</name>
</gene>
<feature type="binding site" evidence="4">
    <location>
        <begin position="107"/>
        <end position="108"/>
    </location>
    <ligand>
        <name>substrate</name>
    </ligand>
</feature>
<comment type="caution">
    <text evidence="5">The sequence shown here is derived from an EMBL/GenBank/DDBJ whole genome shotgun (WGS) entry which is preliminary data.</text>
</comment>
<dbReference type="InterPro" id="IPR003773">
    <property type="entry name" value="Menaquinone_biosynth"/>
</dbReference>
<dbReference type="OrthoDB" id="9809439at2"/>
<feature type="active site" description="Proton acceptor" evidence="4">
    <location>
        <position position="146"/>
    </location>
</feature>
<dbReference type="PANTHER" id="PTHR37167">
    <property type="entry name" value="1,4-DIHYDROXY-6-NAPHTOATE SYNTHASE"/>
    <property type="match status" value="1"/>
</dbReference>
<dbReference type="Gene3D" id="3.40.190.10">
    <property type="entry name" value="Periplasmic binding protein-like II"/>
    <property type="match status" value="2"/>
</dbReference>
<dbReference type="UniPathway" id="UPA00079"/>
<dbReference type="InterPro" id="IPR030869">
    <property type="entry name" value="MqnD"/>
</dbReference>
<evidence type="ECO:0000313" key="5">
    <source>
        <dbReference type="EMBL" id="TGN19725.1"/>
    </source>
</evidence>
<dbReference type="HAMAP" id="MF_00996">
    <property type="entry name" value="MqnD"/>
    <property type="match status" value="1"/>
</dbReference>
<dbReference type="CDD" id="cd13635">
    <property type="entry name" value="PBP2_Ttha1568_Mqnd"/>
    <property type="match status" value="1"/>
</dbReference>
<comment type="similarity">
    <text evidence="4">Belongs to the MqnA/MqnD family. MqnD subfamily.</text>
</comment>
<accession>A0A4R9M1L5</accession>
<feature type="binding site" evidence="4">
    <location>
        <begin position="53"/>
        <end position="55"/>
    </location>
    <ligand>
        <name>substrate</name>
    </ligand>
</feature>
<dbReference type="GO" id="GO:0016830">
    <property type="term" value="F:carbon-carbon lyase activity"/>
    <property type="evidence" value="ECO:0007669"/>
    <property type="project" value="UniProtKB-UniRule"/>
</dbReference>
<keyword evidence="2 4" id="KW-0474">Menaquinone biosynthesis</keyword>
<name>A0A4R9M1L5_9LEPT</name>
<dbReference type="EMBL" id="RQHW01000028">
    <property type="protein sequence ID" value="TGN19725.1"/>
    <property type="molecule type" value="Genomic_DNA"/>
</dbReference>
<evidence type="ECO:0000256" key="2">
    <source>
        <dbReference type="ARBA" id="ARBA00022428"/>
    </source>
</evidence>
<dbReference type="Proteomes" id="UP000298058">
    <property type="component" value="Unassembled WGS sequence"/>
</dbReference>
<dbReference type="PANTHER" id="PTHR37167:SF1">
    <property type="entry name" value="1,4-DIHYDROXY-6-NAPHTOATE SYNTHASE"/>
    <property type="match status" value="1"/>
</dbReference>
<dbReference type="Pfam" id="PF02621">
    <property type="entry name" value="VitK2_biosynth"/>
    <property type="match status" value="1"/>
</dbReference>
<keyword evidence="3 4" id="KW-0456">Lyase</keyword>
<dbReference type="RefSeq" id="WP_135760041.1">
    <property type="nucleotide sequence ID" value="NZ_RQHW01000028.1"/>
</dbReference>